<protein>
    <submittedName>
        <fullName evidence="4">Dipeptidyl aminopeptidase/acylaminoacyl peptidase</fullName>
    </submittedName>
</protein>
<evidence type="ECO:0000313" key="4">
    <source>
        <dbReference type="EMBL" id="SDS33698.1"/>
    </source>
</evidence>
<dbReference type="Pfam" id="PF00326">
    <property type="entry name" value="Peptidase_S9"/>
    <property type="match status" value="1"/>
</dbReference>
<accession>A0A1H1RDD5</accession>
<name>A0A1H1RDD5_9FLAO</name>
<dbReference type="Gene3D" id="3.40.50.1820">
    <property type="entry name" value="alpha/beta hydrolase"/>
    <property type="match status" value="1"/>
</dbReference>
<dbReference type="SUPFAM" id="SSF82171">
    <property type="entry name" value="DPP6 N-terminal domain-like"/>
    <property type="match status" value="1"/>
</dbReference>
<evidence type="ECO:0000259" key="2">
    <source>
        <dbReference type="Pfam" id="PF00326"/>
    </source>
</evidence>
<dbReference type="InterPro" id="IPR029058">
    <property type="entry name" value="AB_hydrolase_fold"/>
</dbReference>
<dbReference type="SUPFAM" id="SSF53474">
    <property type="entry name" value="alpha/beta-Hydrolases"/>
    <property type="match status" value="1"/>
</dbReference>
<keyword evidence="5" id="KW-1185">Reference proteome</keyword>
<keyword evidence="4" id="KW-0031">Aminopeptidase</keyword>
<feature type="domain" description="Peptidase S9 prolyl oligopeptidase catalytic" evidence="2">
    <location>
        <begin position="512"/>
        <end position="712"/>
    </location>
</feature>
<feature type="domain" description="Dipeptidylpeptidase IV N-terminal" evidence="3">
    <location>
        <begin position="104"/>
        <end position="424"/>
    </location>
</feature>
<dbReference type="RefSeq" id="WP_089663427.1">
    <property type="nucleotide sequence ID" value="NZ_LT629745.1"/>
</dbReference>
<keyword evidence="4" id="KW-0645">Protease</keyword>
<gene>
    <name evidence="4" type="ORF">SAMN04488552_2851</name>
</gene>
<evidence type="ECO:0000259" key="3">
    <source>
        <dbReference type="Pfam" id="PF00930"/>
    </source>
</evidence>
<reference evidence="4 5" key="1">
    <citation type="submission" date="2016-10" db="EMBL/GenBank/DDBJ databases">
        <authorList>
            <person name="Varghese N."/>
            <person name="Submissions S."/>
        </authorList>
    </citation>
    <scope>NUCLEOTIDE SEQUENCE [LARGE SCALE GENOMIC DNA]</scope>
    <source>
        <strain evidence="4 5">Mar_2010_102</strain>
    </source>
</reference>
<dbReference type="EMBL" id="LT629745">
    <property type="protein sequence ID" value="SDS33698.1"/>
    <property type="molecule type" value="Genomic_DNA"/>
</dbReference>
<proteinExistence type="predicted"/>
<dbReference type="PANTHER" id="PTHR11731:SF118">
    <property type="entry name" value="BLR1971 PROTEIN"/>
    <property type="match status" value="1"/>
</dbReference>
<dbReference type="GO" id="GO:0006508">
    <property type="term" value="P:proteolysis"/>
    <property type="evidence" value="ECO:0007669"/>
    <property type="project" value="InterPro"/>
</dbReference>
<dbReference type="STRING" id="1250231.SAMN04488552_2851"/>
<dbReference type="InterPro" id="IPR002469">
    <property type="entry name" value="Peptidase_S9B_N"/>
</dbReference>
<dbReference type="GO" id="GO:0008236">
    <property type="term" value="F:serine-type peptidase activity"/>
    <property type="evidence" value="ECO:0007669"/>
    <property type="project" value="InterPro"/>
</dbReference>
<dbReference type="Pfam" id="PF00930">
    <property type="entry name" value="DPPIV_N"/>
    <property type="match status" value="1"/>
</dbReference>
<organism evidence="4 5">
    <name type="scientific">Christiangramia echinicola</name>
    <dbReference type="NCBI Taxonomy" id="279359"/>
    <lineage>
        <taxon>Bacteria</taxon>
        <taxon>Pseudomonadati</taxon>
        <taxon>Bacteroidota</taxon>
        <taxon>Flavobacteriia</taxon>
        <taxon>Flavobacteriales</taxon>
        <taxon>Flavobacteriaceae</taxon>
        <taxon>Christiangramia</taxon>
    </lineage>
</organism>
<evidence type="ECO:0000256" key="1">
    <source>
        <dbReference type="SAM" id="SignalP"/>
    </source>
</evidence>
<feature type="chain" id="PRO_5009258727" evidence="1">
    <location>
        <begin position="21"/>
        <end position="726"/>
    </location>
</feature>
<keyword evidence="1" id="KW-0732">Signal</keyword>
<keyword evidence="4" id="KW-0378">Hydrolase</keyword>
<dbReference type="InterPro" id="IPR001375">
    <property type="entry name" value="Peptidase_S9_cat"/>
</dbReference>
<dbReference type="GO" id="GO:0004177">
    <property type="term" value="F:aminopeptidase activity"/>
    <property type="evidence" value="ECO:0007669"/>
    <property type="project" value="UniProtKB-KW"/>
</dbReference>
<evidence type="ECO:0000313" key="5">
    <source>
        <dbReference type="Proteomes" id="UP000198858"/>
    </source>
</evidence>
<dbReference type="Gene3D" id="2.140.10.30">
    <property type="entry name" value="Dipeptidylpeptidase IV, N-terminal domain"/>
    <property type="match status" value="1"/>
</dbReference>
<dbReference type="Proteomes" id="UP000198858">
    <property type="component" value="Chromosome I"/>
</dbReference>
<dbReference type="InterPro" id="IPR050278">
    <property type="entry name" value="Serine_Prot_S9B/DPPIV"/>
</dbReference>
<feature type="signal peptide" evidence="1">
    <location>
        <begin position="1"/>
        <end position="20"/>
    </location>
</feature>
<sequence length="726" mass="83281">MKRSLLIIFIAFLSTFSIQSQNEIKKVTIEDYDRAVQFLSSNPDKFIFRKSVNPTWLNDENFWYQITTESGKEFILINAKTGKRNSAKNLEDLLAKSDLDSSISENKYSKTEMVSPDGKKVAFIKDWNLWMRNLKTGEETQLTHDGVENYGYATDNAGWKRSDKAILLWSPDSEKIATYKQDQRHVSDMYLVTTNVGAPELQQWKYPLPEDDKAIQIERVIIDTEKNEVISLNIEPDPRRGTLCDNINCSGAFDDNEWSDDSSRLYFISTSRDHRSAKLRMANATTGEVKEIFEEQVETQYESGRGQINWSYLDNSNEIIWYSERDDYGHLYLYDAENGKLKNRITEGEFVVTKVSYVDEDANEIYFLANGKNKDANPYYSHLYKIGFDGKGLKELSPETGDHSINWSQNHEYFIDSYSTPTKPNISVLKKKDGKIVSKLEEADIDKLKANSWNAPKEFNVRSANDQWDLYGLMFTPKNLDKSKKYPVVNYIYPGPQGGSIRKWTFDASRRDHQALAELGFIVIVLEGPCNPGRTKSFHDACYGSLSENTLPDQISGIKQLAEKYSYIDTSKVGVWGHSGGGSATVAAMFKYPEFYKVGIAESGNHDNRNYEDDWGERYIGLMGEKPDSSSAYIYDANAQYAENLKGKLLLAHGAMDDNVPPYHTYLVVDALIKANKDFDLLVIPHARHGYGDDFYYMMRRRWDYFVEHLKGAEHPKNYKIDLKKE</sequence>
<dbReference type="PANTHER" id="PTHR11731">
    <property type="entry name" value="PROTEASE FAMILY S9B,C DIPEPTIDYL-PEPTIDASE IV-RELATED"/>
    <property type="match status" value="1"/>
</dbReference>
<dbReference type="AlphaFoldDB" id="A0A1H1RDD5"/>